<dbReference type="Gene3D" id="3.40.50.300">
    <property type="entry name" value="P-loop containing nucleotide triphosphate hydrolases"/>
    <property type="match status" value="2"/>
</dbReference>
<keyword evidence="2" id="KW-0813">Transport</keyword>
<dbReference type="KEGG" id="sals:SLNWT_6326"/>
<dbReference type="InterPro" id="IPR050319">
    <property type="entry name" value="ABC_transp_ATP-bind"/>
</dbReference>
<keyword evidence="3" id="KW-0547">Nucleotide-binding</keyword>
<dbReference type="InterPro" id="IPR003439">
    <property type="entry name" value="ABC_transporter-like_ATP-bd"/>
</dbReference>
<dbReference type="Pfam" id="PF00005">
    <property type="entry name" value="ABC_tran"/>
    <property type="match status" value="2"/>
</dbReference>
<dbReference type="PROSITE" id="PS00211">
    <property type="entry name" value="ABC_TRANSPORTER_1"/>
    <property type="match status" value="2"/>
</dbReference>
<dbReference type="GO" id="GO:0055085">
    <property type="term" value="P:transmembrane transport"/>
    <property type="evidence" value="ECO:0007669"/>
    <property type="project" value="UniProtKB-ARBA"/>
</dbReference>
<comment type="similarity">
    <text evidence="1">Belongs to the ABC transporter superfamily.</text>
</comment>
<dbReference type="InterPro" id="IPR017871">
    <property type="entry name" value="ABC_transporter-like_CS"/>
</dbReference>
<feature type="region of interest" description="Disordered" evidence="5">
    <location>
        <begin position="518"/>
        <end position="571"/>
    </location>
</feature>
<accession>A0A0B5F8A4</accession>
<dbReference type="AlphaFoldDB" id="A0A0B5F8A4"/>
<organism evidence="7 8">
    <name type="scientific">Streptomyces albus (strain ATCC 21838 / DSM 41398 / FERM P-419 / JCM 4703 / NBRC 107858)</name>
    <dbReference type="NCBI Taxonomy" id="1081613"/>
    <lineage>
        <taxon>Bacteria</taxon>
        <taxon>Bacillati</taxon>
        <taxon>Actinomycetota</taxon>
        <taxon>Actinomycetes</taxon>
        <taxon>Kitasatosporales</taxon>
        <taxon>Streptomycetaceae</taxon>
        <taxon>Streptomyces</taxon>
    </lineage>
</organism>
<protein>
    <submittedName>
        <fullName evidence="7">ABC transporter-like protein</fullName>
    </submittedName>
</protein>
<dbReference type="InterPro" id="IPR027417">
    <property type="entry name" value="P-loop_NTPase"/>
</dbReference>
<name>A0A0B5F8A4_STRA4</name>
<gene>
    <name evidence="7" type="ORF">SLNWT_6326</name>
</gene>
<reference evidence="7 8" key="1">
    <citation type="submission" date="2015-01" db="EMBL/GenBank/DDBJ databases">
        <title>Enhanced salinomycin production by adjusting the supply of polyketide extender units in Streptomyce albus DSM 41398.</title>
        <authorList>
            <person name="Lu C."/>
        </authorList>
    </citation>
    <scope>NUCLEOTIDE SEQUENCE [LARGE SCALE GENOMIC DNA]</scope>
    <source>
        <strain evidence="8">ATCC 21838 / DSM 41398 / FERM P-419 / JCM 4703 / NBRC 107858</strain>
    </source>
</reference>
<evidence type="ECO:0000256" key="5">
    <source>
        <dbReference type="SAM" id="MobiDB-lite"/>
    </source>
</evidence>
<dbReference type="SMART" id="SM00382">
    <property type="entry name" value="AAA"/>
    <property type="match status" value="2"/>
</dbReference>
<dbReference type="PANTHER" id="PTHR43776:SF7">
    <property type="entry name" value="D,D-DIPEPTIDE TRANSPORT ATP-BINDING PROTEIN DDPF-RELATED"/>
    <property type="match status" value="1"/>
</dbReference>
<evidence type="ECO:0000313" key="8">
    <source>
        <dbReference type="Proteomes" id="UP000031523"/>
    </source>
</evidence>
<dbReference type="GO" id="GO:0016887">
    <property type="term" value="F:ATP hydrolysis activity"/>
    <property type="evidence" value="ECO:0007669"/>
    <property type="project" value="InterPro"/>
</dbReference>
<evidence type="ECO:0000259" key="6">
    <source>
        <dbReference type="PROSITE" id="PS50893"/>
    </source>
</evidence>
<dbReference type="EMBL" id="CP010519">
    <property type="protein sequence ID" value="AJE86702.1"/>
    <property type="molecule type" value="Genomic_DNA"/>
</dbReference>
<keyword evidence="8" id="KW-1185">Reference proteome</keyword>
<sequence length="571" mass="59112">MSAPTEELTGEPTGRDPLVEVRGLTARAGDRLLLDGVDLRLAAGRVTALVGPSGSGKTTTALALLGEYEPGVRLSGEITVAGVPVLGPGGVTDRAAEVRGGTLAYMPQHPGSALNPARRTGAVLTELARLHRPEPGRTPAESAAAALAGAQLPYDRGVLRRFPHQFSGGQRQRVALAQVLACGPRVLVLDEPGTGLDAVTRLDLTRELTALAGQGLALLLLSHDHGLVRALADRAVRLEAGRVAAEGSPAEVLPRTALPAPRPRPQSAPPVAAAEGLEVSGLHAWLRPGGRGRVLHDIGLRLAPGGCLAIAGRSGSGKTTLARCLAGLHERHNGQVHLDGVKLDVLRRRGTAQIRRLQYVWQEAKGSFDPRRPVLDQVARTAVRLRALSPAAARAEAAALLDELGVPEETARRGPGGLSGGELQRAAFARAALARPRVLICDEVTSALDPVAAARLLAVADRLRSEGTALLWISHELGLVRQLAEHLVILDAGRVAEAGECAALLAAPRSAAGRELVEAALSGQEPAEEPGPEAATVPGPGPRPLEQGSGRGPAQGSRQGSKQGSGKAVPR</sequence>
<dbReference type="SUPFAM" id="SSF52540">
    <property type="entry name" value="P-loop containing nucleoside triphosphate hydrolases"/>
    <property type="match status" value="2"/>
</dbReference>
<dbReference type="Proteomes" id="UP000031523">
    <property type="component" value="Chromosome"/>
</dbReference>
<evidence type="ECO:0000313" key="7">
    <source>
        <dbReference type="EMBL" id="AJE86702.1"/>
    </source>
</evidence>
<feature type="domain" description="ABC transporter" evidence="6">
    <location>
        <begin position="277"/>
        <end position="517"/>
    </location>
</feature>
<dbReference type="GO" id="GO:0005524">
    <property type="term" value="F:ATP binding"/>
    <property type="evidence" value="ECO:0007669"/>
    <property type="project" value="UniProtKB-KW"/>
</dbReference>
<dbReference type="InterPro" id="IPR003593">
    <property type="entry name" value="AAA+_ATPase"/>
</dbReference>
<dbReference type="PROSITE" id="PS50893">
    <property type="entry name" value="ABC_TRANSPORTER_2"/>
    <property type="match status" value="2"/>
</dbReference>
<proteinExistence type="inferred from homology"/>
<feature type="compositionally biased region" description="Low complexity" evidence="5">
    <location>
        <begin position="555"/>
        <end position="571"/>
    </location>
</feature>
<evidence type="ECO:0000256" key="2">
    <source>
        <dbReference type="ARBA" id="ARBA00022448"/>
    </source>
</evidence>
<dbReference type="PANTHER" id="PTHR43776">
    <property type="entry name" value="TRANSPORT ATP-BINDING PROTEIN"/>
    <property type="match status" value="1"/>
</dbReference>
<evidence type="ECO:0000256" key="1">
    <source>
        <dbReference type="ARBA" id="ARBA00005417"/>
    </source>
</evidence>
<feature type="domain" description="ABC transporter" evidence="6">
    <location>
        <begin position="19"/>
        <end position="265"/>
    </location>
</feature>
<evidence type="ECO:0000256" key="4">
    <source>
        <dbReference type="ARBA" id="ARBA00022840"/>
    </source>
</evidence>
<keyword evidence="4" id="KW-0067">ATP-binding</keyword>
<evidence type="ECO:0000256" key="3">
    <source>
        <dbReference type="ARBA" id="ARBA00022741"/>
    </source>
</evidence>